<sequence length="316" mass="36140">MYKKIGLIIALFLVLVTPAYGHLTGAFADFLAVVYDESTIGQLKEEMDHTEQKIAKLTPTVEEMDKNFKENQRDGAEQLQFYTEVGLDTWLALILDGQDIVDLMGSRWVMEKSIQSSMEELNTLYLEFKQLEASKTSLEGHHKLLEMIERNLASREAFLMENADIGLEQIANYLDIDWTAEIEDSLIAALEADNKRVEKSLTEWAERGDSSFYEVQESFLNEGSEVRYFFRSDHVYVVYERKDGHVILLGQVLQNEDGNSASLILESGFYNGFFLPEELLVELIPFTIQYDTLMSLEDINAPYIQQINGGLRILSK</sequence>
<dbReference type="EMBL" id="QKZI01000005">
    <property type="protein sequence ID" value="PZX03946.1"/>
    <property type="molecule type" value="Genomic_DNA"/>
</dbReference>
<organism evidence="1 2">
    <name type="scientific">Psychrobacillus insolitus</name>
    <dbReference type="NCBI Taxonomy" id="1461"/>
    <lineage>
        <taxon>Bacteria</taxon>
        <taxon>Bacillati</taxon>
        <taxon>Bacillota</taxon>
        <taxon>Bacilli</taxon>
        <taxon>Bacillales</taxon>
        <taxon>Bacillaceae</taxon>
        <taxon>Psychrobacillus</taxon>
    </lineage>
</organism>
<evidence type="ECO:0000313" key="1">
    <source>
        <dbReference type="EMBL" id="PZX03946.1"/>
    </source>
</evidence>
<proteinExistence type="predicted"/>
<keyword evidence="2" id="KW-1185">Reference proteome</keyword>
<accession>A0A2W7MKG7</accession>
<gene>
    <name evidence="1" type="ORF">C7437_105143</name>
</gene>
<dbReference type="OrthoDB" id="2449468at2"/>
<evidence type="ECO:0000313" key="2">
    <source>
        <dbReference type="Proteomes" id="UP000248646"/>
    </source>
</evidence>
<dbReference type="Proteomes" id="UP000248646">
    <property type="component" value="Unassembled WGS sequence"/>
</dbReference>
<dbReference type="AlphaFoldDB" id="A0A2W7MKG7"/>
<name>A0A2W7MKG7_9BACI</name>
<protein>
    <submittedName>
        <fullName evidence="1">Uncharacterized protein</fullName>
    </submittedName>
</protein>
<comment type="caution">
    <text evidence="1">The sequence shown here is derived from an EMBL/GenBank/DDBJ whole genome shotgun (WGS) entry which is preliminary data.</text>
</comment>
<dbReference type="RefSeq" id="WP_111439981.1">
    <property type="nucleotide sequence ID" value="NZ_QKZI01000005.1"/>
</dbReference>
<reference evidence="1 2" key="1">
    <citation type="submission" date="2018-06" db="EMBL/GenBank/DDBJ databases">
        <title>Genomic Encyclopedia of Type Strains, Phase IV (KMG-IV): sequencing the most valuable type-strain genomes for metagenomic binning, comparative biology and taxonomic classification.</title>
        <authorList>
            <person name="Goeker M."/>
        </authorList>
    </citation>
    <scope>NUCLEOTIDE SEQUENCE [LARGE SCALE GENOMIC DNA]</scope>
    <source>
        <strain evidence="1 2">DSM 5</strain>
    </source>
</reference>
<dbReference type="Gene3D" id="6.10.250.3150">
    <property type="match status" value="1"/>
</dbReference>